<dbReference type="Proteomes" id="UP000664144">
    <property type="component" value="Unassembled WGS sequence"/>
</dbReference>
<dbReference type="EMBL" id="JAFLQZ010000006">
    <property type="protein sequence ID" value="MBO0358602.1"/>
    <property type="molecule type" value="Genomic_DNA"/>
</dbReference>
<feature type="compositionally biased region" description="Basic and acidic residues" evidence="1">
    <location>
        <begin position="133"/>
        <end position="154"/>
    </location>
</feature>
<keyword evidence="3" id="KW-1185">Reference proteome</keyword>
<dbReference type="RefSeq" id="WP_206984528.1">
    <property type="nucleotide sequence ID" value="NZ_JAFLQZ010000006.1"/>
</dbReference>
<reference evidence="2" key="1">
    <citation type="submission" date="2021-03" db="EMBL/GenBank/DDBJ databases">
        <authorList>
            <person name="Kim M.K."/>
        </authorList>
    </citation>
    <scope>NUCLEOTIDE SEQUENCE</scope>
    <source>
        <strain evidence="2">BT186</strain>
    </source>
</reference>
<organism evidence="2 3">
    <name type="scientific">Hymenobacter telluris</name>
    <dbReference type="NCBI Taxonomy" id="2816474"/>
    <lineage>
        <taxon>Bacteria</taxon>
        <taxon>Pseudomonadati</taxon>
        <taxon>Bacteroidota</taxon>
        <taxon>Cytophagia</taxon>
        <taxon>Cytophagales</taxon>
        <taxon>Hymenobacteraceae</taxon>
        <taxon>Hymenobacter</taxon>
    </lineage>
</organism>
<feature type="region of interest" description="Disordered" evidence="1">
    <location>
        <begin position="104"/>
        <end position="154"/>
    </location>
</feature>
<evidence type="ECO:0000313" key="2">
    <source>
        <dbReference type="EMBL" id="MBO0358602.1"/>
    </source>
</evidence>
<protein>
    <submittedName>
        <fullName evidence="2">Uncharacterized protein</fullName>
    </submittedName>
</protein>
<feature type="compositionally biased region" description="Basic and acidic residues" evidence="1">
    <location>
        <begin position="112"/>
        <end position="123"/>
    </location>
</feature>
<dbReference type="AlphaFoldDB" id="A0A939JDQ7"/>
<evidence type="ECO:0000313" key="3">
    <source>
        <dbReference type="Proteomes" id="UP000664144"/>
    </source>
</evidence>
<comment type="caution">
    <text evidence="2">The sequence shown here is derived from an EMBL/GenBank/DDBJ whole genome shotgun (WGS) entry which is preliminary data.</text>
</comment>
<name>A0A939JDQ7_9BACT</name>
<gene>
    <name evidence="2" type="ORF">J0X19_11650</name>
</gene>
<accession>A0A939JDQ7</accession>
<evidence type="ECO:0000256" key="1">
    <source>
        <dbReference type="SAM" id="MobiDB-lite"/>
    </source>
</evidence>
<proteinExistence type="predicted"/>
<sequence>MSDETVDKNTKLLFNIGYLLSQEPDTNAVLKKMIAKAHTDIEKHALSAGKQQFTKDAIEGQDITPKRERTESEVLDEYYRGMDEAYNRGDFPDTPAADFKEQIKEAAAPRTPEPEKTEDRADPPGKPPGWQKMVDDMMRAAEERQKNKDNDRER</sequence>